<name>A0A0F9V131_9ZZZZ</name>
<sequence>MLKLKSLFGFENWMVFFAEENDANKSD</sequence>
<gene>
    <name evidence="1" type="ORF">LCGC14_0198900</name>
</gene>
<feature type="non-terminal residue" evidence="1">
    <location>
        <position position="27"/>
    </location>
</feature>
<protein>
    <submittedName>
        <fullName evidence="1">Uncharacterized protein</fullName>
    </submittedName>
</protein>
<proteinExistence type="predicted"/>
<accession>A0A0F9V131</accession>
<evidence type="ECO:0000313" key="1">
    <source>
        <dbReference type="EMBL" id="KKN93457.1"/>
    </source>
</evidence>
<dbReference type="AlphaFoldDB" id="A0A0F9V131"/>
<reference evidence="1" key="1">
    <citation type="journal article" date="2015" name="Nature">
        <title>Complex archaea that bridge the gap between prokaryotes and eukaryotes.</title>
        <authorList>
            <person name="Spang A."/>
            <person name="Saw J.H."/>
            <person name="Jorgensen S.L."/>
            <person name="Zaremba-Niedzwiedzka K."/>
            <person name="Martijn J."/>
            <person name="Lind A.E."/>
            <person name="van Eijk R."/>
            <person name="Schleper C."/>
            <person name="Guy L."/>
            <person name="Ettema T.J."/>
        </authorList>
    </citation>
    <scope>NUCLEOTIDE SEQUENCE</scope>
</reference>
<organism evidence="1">
    <name type="scientific">marine sediment metagenome</name>
    <dbReference type="NCBI Taxonomy" id="412755"/>
    <lineage>
        <taxon>unclassified sequences</taxon>
        <taxon>metagenomes</taxon>
        <taxon>ecological metagenomes</taxon>
    </lineage>
</organism>
<comment type="caution">
    <text evidence="1">The sequence shown here is derived from an EMBL/GenBank/DDBJ whole genome shotgun (WGS) entry which is preliminary data.</text>
</comment>
<dbReference type="EMBL" id="LAZR01000086">
    <property type="protein sequence ID" value="KKN93457.1"/>
    <property type="molecule type" value="Genomic_DNA"/>
</dbReference>